<evidence type="ECO:0000313" key="2">
    <source>
        <dbReference type="EMBL" id="MBO8460353.1"/>
    </source>
</evidence>
<evidence type="ECO:0000256" key="1">
    <source>
        <dbReference type="SAM" id="Phobius"/>
    </source>
</evidence>
<keyword evidence="1" id="KW-0812">Transmembrane</keyword>
<accession>A0A9D9N4X8</accession>
<dbReference type="Proteomes" id="UP000823641">
    <property type="component" value="Unassembled WGS sequence"/>
</dbReference>
<gene>
    <name evidence="2" type="ORF">IAA73_08495</name>
</gene>
<feature type="transmembrane region" description="Helical" evidence="1">
    <location>
        <begin position="131"/>
        <end position="153"/>
    </location>
</feature>
<sequence length="158" mass="17671">MKLIETVSRIILLILLALCVIVGVMFYVGGSNGTLDVAGDLLSIPRYTDLFLYLNYALVILTCIITLGILLINFGYRLKYNPKGALKSLIPIVLFILVFVLSWNLGSPEKLEIIGYEGTENVGFWAQCTDMFLYVSYILLGVTILTLFGMAIYMKVRK</sequence>
<feature type="transmembrane region" description="Helical" evidence="1">
    <location>
        <begin position="12"/>
        <end position="30"/>
    </location>
</feature>
<reference evidence="2" key="2">
    <citation type="journal article" date="2021" name="PeerJ">
        <title>Extensive microbial diversity within the chicken gut microbiome revealed by metagenomics and culture.</title>
        <authorList>
            <person name="Gilroy R."/>
            <person name="Ravi A."/>
            <person name="Getino M."/>
            <person name="Pursley I."/>
            <person name="Horton D.L."/>
            <person name="Alikhan N.F."/>
            <person name="Baker D."/>
            <person name="Gharbi K."/>
            <person name="Hall N."/>
            <person name="Watson M."/>
            <person name="Adriaenssens E.M."/>
            <person name="Foster-Nyarko E."/>
            <person name="Jarju S."/>
            <person name="Secka A."/>
            <person name="Antonio M."/>
            <person name="Oren A."/>
            <person name="Chaudhuri R.R."/>
            <person name="La Ragione R."/>
            <person name="Hildebrand F."/>
            <person name="Pallen M.J."/>
        </authorList>
    </citation>
    <scope>NUCLEOTIDE SEQUENCE</scope>
    <source>
        <strain evidence="2">G3-3990</strain>
    </source>
</reference>
<evidence type="ECO:0000313" key="3">
    <source>
        <dbReference type="Proteomes" id="UP000823641"/>
    </source>
</evidence>
<keyword evidence="1" id="KW-0472">Membrane</keyword>
<organism evidence="2 3">
    <name type="scientific">Candidatus Gallipaludibacter merdavium</name>
    <dbReference type="NCBI Taxonomy" id="2840839"/>
    <lineage>
        <taxon>Bacteria</taxon>
        <taxon>Pseudomonadati</taxon>
        <taxon>Bacteroidota</taxon>
        <taxon>Bacteroidia</taxon>
        <taxon>Bacteroidales</taxon>
        <taxon>Candidatus Gallipaludibacter</taxon>
    </lineage>
</organism>
<dbReference type="EMBL" id="JADIMG010000079">
    <property type="protein sequence ID" value="MBO8460353.1"/>
    <property type="molecule type" value="Genomic_DNA"/>
</dbReference>
<feature type="transmembrane region" description="Helical" evidence="1">
    <location>
        <begin position="50"/>
        <end position="72"/>
    </location>
</feature>
<dbReference type="AlphaFoldDB" id="A0A9D9N4X8"/>
<reference evidence="2" key="1">
    <citation type="submission" date="2020-10" db="EMBL/GenBank/DDBJ databases">
        <authorList>
            <person name="Gilroy R."/>
        </authorList>
    </citation>
    <scope>NUCLEOTIDE SEQUENCE</scope>
    <source>
        <strain evidence="2">G3-3990</strain>
    </source>
</reference>
<comment type="caution">
    <text evidence="2">The sequence shown here is derived from an EMBL/GenBank/DDBJ whole genome shotgun (WGS) entry which is preliminary data.</text>
</comment>
<protein>
    <submittedName>
        <fullName evidence="2">Uncharacterized protein</fullName>
    </submittedName>
</protein>
<feature type="transmembrane region" description="Helical" evidence="1">
    <location>
        <begin position="84"/>
        <end position="103"/>
    </location>
</feature>
<keyword evidence="1" id="KW-1133">Transmembrane helix</keyword>
<proteinExistence type="predicted"/>
<name>A0A9D9N4X8_9BACT</name>